<dbReference type="Proteomes" id="UP000003781">
    <property type="component" value="Unassembled WGS sequence"/>
</dbReference>
<evidence type="ECO:0000313" key="2">
    <source>
        <dbReference type="Proteomes" id="UP000003781"/>
    </source>
</evidence>
<gene>
    <name evidence="1" type="ORF">CY0110_19827</name>
</gene>
<sequence>MIFAIINPIPNSKIFIISISHLKGFIEFI</sequence>
<name>A3IJU7_9CHRO</name>
<dbReference type="EMBL" id="AAXW01000002">
    <property type="protein sequence ID" value="EAZ94079.1"/>
    <property type="molecule type" value="Genomic_DNA"/>
</dbReference>
<protein>
    <submittedName>
        <fullName evidence="1">Uncharacterized protein</fullName>
    </submittedName>
</protein>
<proteinExistence type="predicted"/>
<reference evidence="1 2" key="1">
    <citation type="submission" date="2007-03" db="EMBL/GenBank/DDBJ databases">
        <authorList>
            <person name="Stal L."/>
            <person name="Ferriera S."/>
            <person name="Johnson J."/>
            <person name="Kravitz S."/>
            <person name="Beeson K."/>
            <person name="Sutton G."/>
            <person name="Rogers Y.-H."/>
            <person name="Friedman R."/>
            <person name="Frazier M."/>
            <person name="Venter J.C."/>
        </authorList>
    </citation>
    <scope>NUCLEOTIDE SEQUENCE [LARGE SCALE GENOMIC DNA]</scope>
    <source>
        <strain evidence="1 2">CCY0110</strain>
    </source>
</reference>
<accession>A3IJU7</accession>
<organism evidence="1 2">
    <name type="scientific">Crocosphaera chwakensis CCY0110</name>
    <dbReference type="NCBI Taxonomy" id="391612"/>
    <lineage>
        <taxon>Bacteria</taxon>
        <taxon>Bacillati</taxon>
        <taxon>Cyanobacteriota</taxon>
        <taxon>Cyanophyceae</taxon>
        <taxon>Oscillatoriophycideae</taxon>
        <taxon>Chroococcales</taxon>
        <taxon>Aphanothecaceae</taxon>
        <taxon>Crocosphaera</taxon>
        <taxon>Crocosphaera chwakensis</taxon>
    </lineage>
</organism>
<evidence type="ECO:0000313" key="1">
    <source>
        <dbReference type="EMBL" id="EAZ94079.1"/>
    </source>
</evidence>
<keyword evidence="2" id="KW-1185">Reference proteome</keyword>
<dbReference type="AlphaFoldDB" id="A3IJU7"/>
<comment type="caution">
    <text evidence="1">The sequence shown here is derived from an EMBL/GenBank/DDBJ whole genome shotgun (WGS) entry which is preliminary data.</text>
</comment>